<feature type="compositionally biased region" description="Basic residues" evidence="1">
    <location>
        <begin position="13"/>
        <end position="25"/>
    </location>
</feature>
<dbReference type="PROSITE" id="PS51504">
    <property type="entry name" value="H15"/>
    <property type="match status" value="1"/>
</dbReference>
<comment type="caution">
    <text evidence="3">The sequence shown here is derived from an EMBL/GenBank/DDBJ whole genome shotgun (WGS) entry which is preliminary data.</text>
</comment>
<name>A0AAD7SVT9_9TELE</name>
<dbReference type="EMBL" id="JAINUG010000032">
    <property type="protein sequence ID" value="KAJ8409087.1"/>
    <property type="molecule type" value="Genomic_DNA"/>
</dbReference>
<feature type="compositionally biased region" description="Basic residues" evidence="1">
    <location>
        <begin position="214"/>
        <end position="224"/>
    </location>
</feature>
<evidence type="ECO:0000313" key="4">
    <source>
        <dbReference type="Proteomes" id="UP001221898"/>
    </source>
</evidence>
<keyword evidence="4" id="KW-1185">Reference proteome</keyword>
<dbReference type="InterPro" id="IPR036388">
    <property type="entry name" value="WH-like_DNA-bd_sf"/>
</dbReference>
<evidence type="ECO:0000313" key="3">
    <source>
        <dbReference type="EMBL" id="KAJ8409087.1"/>
    </source>
</evidence>
<dbReference type="GO" id="GO:0000786">
    <property type="term" value="C:nucleosome"/>
    <property type="evidence" value="ECO:0007669"/>
    <property type="project" value="InterPro"/>
</dbReference>
<evidence type="ECO:0000259" key="2">
    <source>
        <dbReference type="PROSITE" id="PS51504"/>
    </source>
</evidence>
<feature type="compositionally biased region" description="Low complexity" evidence="1">
    <location>
        <begin position="203"/>
        <end position="213"/>
    </location>
</feature>
<dbReference type="InterPro" id="IPR036390">
    <property type="entry name" value="WH_DNA-bd_sf"/>
</dbReference>
<dbReference type="CDD" id="cd00073">
    <property type="entry name" value="H15"/>
    <property type="match status" value="1"/>
</dbReference>
<dbReference type="AlphaFoldDB" id="A0AAD7SVT9"/>
<dbReference type="GO" id="GO:0006334">
    <property type="term" value="P:nucleosome assembly"/>
    <property type="evidence" value="ECO:0007669"/>
    <property type="project" value="InterPro"/>
</dbReference>
<gene>
    <name evidence="3" type="ORF">AAFF_G00241080</name>
</gene>
<feature type="region of interest" description="Disordered" evidence="1">
    <location>
        <begin position="1"/>
        <end position="25"/>
    </location>
</feature>
<dbReference type="Pfam" id="PF00538">
    <property type="entry name" value="Linker_histone"/>
    <property type="match status" value="1"/>
</dbReference>
<accession>A0AAD7SVT9</accession>
<dbReference type="SUPFAM" id="SSF46785">
    <property type="entry name" value="Winged helix' DNA-binding domain"/>
    <property type="match status" value="1"/>
</dbReference>
<dbReference type="GO" id="GO:0003677">
    <property type="term" value="F:DNA binding"/>
    <property type="evidence" value="ECO:0007669"/>
    <property type="project" value="InterPro"/>
</dbReference>
<evidence type="ECO:0000256" key="1">
    <source>
        <dbReference type="SAM" id="MobiDB-lite"/>
    </source>
</evidence>
<reference evidence="3" key="1">
    <citation type="journal article" date="2023" name="Science">
        <title>Genome structures resolve the early diversification of teleost fishes.</title>
        <authorList>
            <person name="Parey E."/>
            <person name="Louis A."/>
            <person name="Montfort J."/>
            <person name="Bouchez O."/>
            <person name="Roques C."/>
            <person name="Iampietro C."/>
            <person name="Lluch J."/>
            <person name="Castinel A."/>
            <person name="Donnadieu C."/>
            <person name="Desvignes T."/>
            <person name="Floi Bucao C."/>
            <person name="Jouanno E."/>
            <person name="Wen M."/>
            <person name="Mejri S."/>
            <person name="Dirks R."/>
            <person name="Jansen H."/>
            <person name="Henkel C."/>
            <person name="Chen W.J."/>
            <person name="Zahm M."/>
            <person name="Cabau C."/>
            <person name="Klopp C."/>
            <person name="Thompson A.W."/>
            <person name="Robinson-Rechavi M."/>
            <person name="Braasch I."/>
            <person name="Lecointre G."/>
            <person name="Bobe J."/>
            <person name="Postlethwait J.H."/>
            <person name="Berthelot C."/>
            <person name="Roest Crollius H."/>
            <person name="Guiguen Y."/>
        </authorList>
    </citation>
    <scope>NUCLEOTIDE SEQUENCE</scope>
    <source>
        <strain evidence="3">NC1722</strain>
    </source>
</reference>
<dbReference type="Proteomes" id="UP001221898">
    <property type="component" value="Unassembled WGS sequence"/>
</dbReference>
<feature type="compositionally biased region" description="Basic residues" evidence="1">
    <location>
        <begin position="130"/>
        <end position="175"/>
    </location>
</feature>
<protein>
    <recommendedName>
        <fullName evidence="2">H15 domain-containing protein</fullName>
    </recommendedName>
</protein>
<dbReference type="Gene3D" id="1.10.10.10">
    <property type="entry name" value="Winged helix-like DNA-binding domain superfamily/Winged helix DNA-binding domain"/>
    <property type="match status" value="1"/>
</dbReference>
<proteinExistence type="predicted"/>
<feature type="domain" description="H15" evidence="2">
    <location>
        <begin position="25"/>
        <end position="98"/>
    </location>
</feature>
<feature type="region of interest" description="Disordered" evidence="1">
    <location>
        <begin position="101"/>
        <end position="224"/>
    </location>
</feature>
<sequence length="224" mass="23925">MEEIPQAPVPAKTLKKRAVNTTKKRGPSVTDLIVKVVSDCKERKGVSLPALIKSLQAGGYDVEKNRSRVKFAIIRLVDNGTLRRITGKGVAGSFKLNIKQKDAKKKTTNNSAPKAKRSPAKKSTVAMKSIAKKARVAKKAPAKKSLKAAAKKAPAKKSLKAAKKAPAKKSQKKPAAKSLKAAAKKAPAKKSMNKVATKESKITKANKATTSKKTSPKKVAPMKK</sequence>
<feature type="compositionally biased region" description="Basic residues" evidence="1">
    <location>
        <begin position="182"/>
        <end position="192"/>
    </location>
</feature>
<dbReference type="InterPro" id="IPR005818">
    <property type="entry name" value="Histone_H1/H5_H15"/>
</dbReference>
<organism evidence="3 4">
    <name type="scientific">Aldrovandia affinis</name>
    <dbReference type="NCBI Taxonomy" id="143900"/>
    <lineage>
        <taxon>Eukaryota</taxon>
        <taxon>Metazoa</taxon>
        <taxon>Chordata</taxon>
        <taxon>Craniata</taxon>
        <taxon>Vertebrata</taxon>
        <taxon>Euteleostomi</taxon>
        <taxon>Actinopterygii</taxon>
        <taxon>Neopterygii</taxon>
        <taxon>Teleostei</taxon>
        <taxon>Notacanthiformes</taxon>
        <taxon>Halosauridae</taxon>
        <taxon>Aldrovandia</taxon>
    </lineage>
</organism>
<dbReference type="SMART" id="SM00526">
    <property type="entry name" value="H15"/>
    <property type="match status" value="1"/>
</dbReference>